<accession>A0A0F9F7T6</accession>
<dbReference type="AlphaFoldDB" id="A0A0F9F7T6"/>
<sequence length="77" mass="8214">MPSEEAVQAAENKKWAAKSDARTLAEANVIINDDSRLKAAKKAAKGLAKEAKADFEGMMKVAGKGTVIEGMKVIPRK</sequence>
<evidence type="ECO:0000313" key="1">
    <source>
        <dbReference type="EMBL" id="KKL82454.1"/>
    </source>
</evidence>
<comment type="caution">
    <text evidence="1">The sequence shown here is derived from an EMBL/GenBank/DDBJ whole genome shotgun (WGS) entry which is preliminary data.</text>
</comment>
<reference evidence="1" key="1">
    <citation type="journal article" date="2015" name="Nature">
        <title>Complex archaea that bridge the gap between prokaryotes and eukaryotes.</title>
        <authorList>
            <person name="Spang A."/>
            <person name="Saw J.H."/>
            <person name="Jorgensen S.L."/>
            <person name="Zaremba-Niedzwiedzka K."/>
            <person name="Martijn J."/>
            <person name="Lind A.E."/>
            <person name="van Eijk R."/>
            <person name="Schleper C."/>
            <person name="Guy L."/>
            <person name="Ettema T.J."/>
        </authorList>
    </citation>
    <scope>NUCLEOTIDE SEQUENCE</scope>
</reference>
<organism evidence="1">
    <name type="scientific">marine sediment metagenome</name>
    <dbReference type="NCBI Taxonomy" id="412755"/>
    <lineage>
        <taxon>unclassified sequences</taxon>
        <taxon>metagenomes</taxon>
        <taxon>ecological metagenomes</taxon>
    </lineage>
</organism>
<proteinExistence type="predicted"/>
<gene>
    <name evidence="1" type="ORF">LCGC14_1984620</name>
</gene>
<name>A0A0F9F7T6_9ZZZZ</name>
<dbReference type="EMBL" id="LAZR01022273">
    <property type="protein sequence ID" value="KKL82454.1"/>
    <property type="molecule type" value="Genomic_DNA"/>
</dbReference>
<protein>
    <submittedName>
        <fullName evidence="1">Uncharacterized protein</fullName>
    </submittedName>
</protein>